<reference evidence="2 3" key="1">
    <citation type="submission" date="2020-10" db="EMBL/GenBank/DDBJ databases">
        <title>ChiBAC.</title>
        <authorList>
            <person name="Zenner C."/>
            <person name="Hitch T.C.A."/>
            <person name="Clavel T."/>
        </authorList>
    </citation>
    <scope>NUCLEOTIDE SEQUENCE [LARGE SCALE GENOMIC DNA]</scope>
    <source>
        <strain evidence="2 3">DSM 109015</strain>
    </source>
</reference>
<sequence length="69" mass="7783">MTQNERVLRHLREVGTLTGAQAMQSYGIAHLASRISELRAAGVNIIGTTETAKNRYGETVRYMVYRLEE</sequence>
<name>A0ABR9R3C0_9FIRM</name>
<dbReference type="Pfam" id="PF14090">
    <property type="entry name" value="HTH_39"/>
    <property type="match status" value="1"/>
</dbReference>
<feature type="domain" description="Winged helix-turn-helix" evidence="1">
    <location>
        <begin position="2"/>
        <end position="67"/>
    </location>
</feature>
<evidence type="ECO:0000313" key="3">
    <source>
        <dbReference type="Proteomes" id="UP000768567"/>
    </source>
</evidence>
<evidence type="ECO:0000259" key="1">
    <source>
        <dbReference type="Pfam" id="PF14090"/>
    </source>
</evidence>
<evidence type="ECO:0000313" key="2">
    <source>
        <dbReference type="EMBL" id="MBE5037300.1"/>
    </source>
</evidence>
<organism evidence="2 3">
    <name type="scientific">Gemmiger gallinarum</name>
    <dbReference type="NCBI Taxonomy" id="2779354"/>
    <lineage>
        <taxon>Bacteria</taxon>
        <taxon>Bacillati</taxon>
        <taxon>Bacillota</taxon>
        <taxon>Clostridia</taxon>
        <taxon>Eubacteriales</taxon>
        <taxon>Gemmiger</taxon>
    </lineage>
</organism>
<accession>A0ABR9R3C0</accession>
<comment type="caution">
    <text evidence="2">The sequence shown here is derived from an EMBL/GenBank/DDBJ whole genome shotgun (WGS) entry which is preliminary data.</text>
</comment>
<dbReference type="EMBL" id="JADCKC010000002">
    <property type="protein sequence ID" value="MBE5037300.1"/>
    <property type="molecule type" value="Genomic_DNA"/>
</dbReference>
<gene>
    <name evidence="2" type="ORF">INF35_05860</name>
</gene>
<protein>
    <recommendedName>
        <fullName evidence="1">Winged helix-turn-helix domain-containing protein</fullName>
    </recommendedName>
</protein>
<dbReference type="InterPro" id="IPR055245">
    <property type="entry name" value="HTH_proteobacteria"/>
</dbReference>
<dbReference type="RefSeq" id="WP_193500593.1">
    <property type="nucleotide sequence ID" value="NZ_JADCKC010000002.1"/>
</dbReference>
<dbReference type="Proteomes" id="UP000768567">
    <property type="component" value="Unassembled WGS sequence"/>
</dbReference>
<keyword evidence="3" id="KW-1185">Reference proteome</keyword>
<proteinExistence type="predicted"/>